<evidence type="ECO:0000313" key="3">
    <source>
        <dbReference type="Proteomes" id="UP000809789"/>
    </source>
</evidence>
<dbReference type="OrthoDB" id="5336565at2759"/>
<evidence type="ECO:0000313" key="2">
    <source>
        <dbReference type="EMBL" id="KAG8625250.1"/>
    </source>
</evidence>
<sequence length="352" mass="40043">MTDNNSRIRRRGQAAERPSPVDNAVVDAAEVKPSSPYDAIFKQKMIDAGVFPARHRQRNGDTAPTPANYQEMLRELKAPRDSSCSITTKEFNEYLDGLPGQSEEVLVTAGVVVKMIGTQNLREHQGAEKLFNNPRPIRHDITRPKPDFYAGAFTEELHESVRKHLNDYIIPCSNDSLPAVPNFFFEGKYGPGRPDVALLQALYDGAVGSRAIFELQNYKNPPAERHCDNNAYTMVFTYVAHRMTILSMHPFLRHRGLLCYQMTQLRSFIMDETIEQFQDGVLALRNAREFCKKHRDRLIREANYMAVPNANASFRPDSTYELALDYEKRRREVLALRTASRSSSSQPDARSS</sequence>
<gene>
    <name evidence="2" type="ORF">KVT40_007001</name>
</gene>
<name>A0A8K0KXV3_9PEZI</name>
<feature type="region of interest" description="Disordered" evidence="1">
    <location>
        <begin position="1"/>
        <end position="22"/>
    </location>
</feature>
<dbReference type="Proteomes" id="UP000809789">
    <property type="component" value="Unassembled WGS sequence"/>
</dbReference>
<evidence type="ECO:0000256" key="1">
    <source>
        <dbReference type="SAM" id="MobiDB-lite"/>
    </source>
</evidence>
<protein>
    <submittedName>
        <fullName evidence="2">Uncharacterized protein</fullName>
    </submittedName>
</protein>
<keyword evidence="3" id="KW-1185">Reference proteome</keyword>
<organism evidence="2 3">
    <name type="scientific">Elsinoe batatas</name>
    <dbReference type="NCBI Taxonomy" id="2601811"/>
    <lineage>
        <taxon>Eukaryota</taxon>
        <taxon>Fungi</taxon>
        <taxon>Dikarya</taxon>
        <taxon>Ascomycota</taxon>
        <taxon>Pezizomycotina</taxon>
        <taxon>Dothideomycetes</taxon>
        <taxon>Dothideomycetidae</taxon>
        <taxon>Myriangiales</taxon>
        <taxon>Elsinoaceae</taxon>
        <taxon>Elsinoe</taxon>
    </lineage>
</organism>
<reference evidence="2" key="1">
    <citation type="submission" date="2021-07" db="EMBL/GenBank/DDBJ databases">
        <title>Elsinoe batatas strain:CRI-CJ2 Genome sequencing and assembly.</title>
        <authorList>
            <person name="Huang L."/>
        </authorList>
    </citation>
    <scope>NUCLEOTIDE SEQUENCE</scope>
    <source>
        <strain evidence="2">CRI-CJ2</strain>
    </source>
</reference>
<accession>A0A8K0KXV3</accession>
<dbReference type="EMBL" id="JAESVG020000008">
    <property type="protein sequence ID" value="KAG8625250.1"/>
    <property type="molecule type" value="Genomic_DNA"/>
</dbReference>
<proteinExistence type="predicted"/>
<dbReference type="AlphaFoldDB" id="A0A8K0KXV3"/>
<comment type="caution">
    <text evidence="2">The sequence shown here is derived from an EMBL/GenBank/DDBJ whole genome shotgun (WGS) entry which is preliminary data.</text>
</comment>